<comment type="caution">
    <text evidence="3">The sequence shown here is derived from an EMBL/GenBank/DDBJ whole genome shotgun (WGS) entry which is preliminary data.</text>
</comment>
<keyword evidence="2" id="KW-0732">Signal</keyword>
<feature type="signal peptide" evidence="2">
    <location>
        <begin position="1"/>
        <end position="18"/>
    </location>
</feature>
<dbReference type="PROSITE" id="PS51257">
    <property type="entry name" value="PROKAR_LIPOPROTEIN"/>
    <property type="match status" value="1"/>
</dbReference>
<organism evidence="3 4">
    <name type="scientific">Amnibacterium endophyticum</name>
    <dbReference type="NCBI Taxonomy" id="2109337"/>
    <lineage>
        <taxon>Bacteria</taxon>
        <taxon>Bacillati</taxon>
        <taxon>Actinomycetota</taxon>
        <taxon>Actinomycetes</taxon>
        <taxon>Micrococcales</taxon>
        <taxon>Microbacteriaceae</taxon>
        <taxon>Amnibacterium</taxon>
    </lineage>
</organism>
<proteinExistence type="predicted"/>
<feature type="chain" id="PRO_5046912385" description="DNA modification methylase" evidence="2">
    <location>
        <begin position="19"/>
        <end position="200"/>
    </location>
</feature>
<gene>
    <name evidence="3" type="ORF">ACFSBI_07500</name>
</gene>
<evidence type="ECO:0000256" key="2">
    <source>
        <dbReference type="SAM" id="SignalP"/>
    </source>
</evidence>
<accession>A0ABW4LG20</accession>
<evidence type="ECO:0000256" key="1">
    <source>
        <dbReference type="SAM" id="MobiDB-lite"/>
    </source>
</evidence>
<protein>
    <recommendedName>
        <fullName evidence="5">DNA modification methylase</fullName>
    </recommendedName>
</protein>
<evidence type="ECO:0000313" key="4">
    <source>
        <dbReference type="Proteomes" id="UP001597347"/>
    </source>
</evidence>
<feature type="compositionally biased region" description="Low complexity" evidence="1">
    <location>
        <begin position="179"/>
        <end position="200"/>
    </location>
</feature>
<sequence>MRLRFAATAAVTALVAGALSGCMFVTPQQTVRTYTPSDGINGQVGDVQIRNVLLLSSEGDVATMLGVLSNTGDSPASVTLRYSTATGTETTRVSVPANGVLSLRPNVDAQAETQVTTRARSVRLTDVDLTPGALFPVGFSTGSADPVSLQVPVLDGSLPEYQPLVPTPSASVGGLPVGESPSPSESSTAEPTPSPSAGEG</sequence>
<dbReference type="EMBL" id="JBHUEA010000009">
    <property type="protein sequence ID" value="MFD1721392.1"/>
    <property type="molecule type" value="Genomic_DNA"/>
</dbReference>
<evidence type="ECO:0000313" key="3">
    <source>
        <dbReference type="EMBL" id="MFD1721392.1"/>
    </source>
</evidence>
<dbReference type="Proteomes" id="UP001597347">
    <property type="component" value="Unassembled WGS sequence"/>
</dbReference>
<evidence type="ECO:0008006" key="5">
    <source>
        <dbReference type="Google" id="ProtNLM"/>
    </source>
</evidence>
<feature type="region of interest" description="Disordered" evidence="1">
    <location>
        <begin position="160"/>
        <end position="200"/>
    </location>
</feature>
<reference evidence="4" key="1">
    <citation type="journal article" date="2019" name="Int. J. Syst. Evol. Microbiol.">
        <title>The Global Catalogue of Microorganisms (GCM) 10K type strain sequencing project: providing services to taxonomists for standard genome sequencing and annotation.</title>
        <authorList>
            <consortium name="The Broad Institute Genomics Platform"/>
            <consortium name="The Broad Institute Genome Sequencing Center for Infectious Disease"/>
            <person name="Wu L."/>
            <person name="Ma J."/>
        </authorList>
    </citation>
    <scope>NUCLEOTIDE SEQUENCE [LARGE SCALE GENOMIC DNA]</scope>
    <source>
        <strain evidence="4">CGMCC 1.12471</strain>
    </source>
</reference>
<dbReference type="RefSeq" id="WP_377933587.1">
    <property type="nucleotide sequence ID" value="NZ_JBHUEA010000009.1"/>
</dbReference>
<keyword evidence="4" id="KW-1185">Reference proteome</keyword>
<name>A0ABW4LG20_9MICO</name>